<dbReference type="Gene3D" id="3.40.30.10">
    <property type="entry name" value="Glutaredoxin"/>
    <property type="match status" value="1"/>
</dbReference>
<proteinExistence type="predicted"/>
<evidence type="ECO:0000313" key="4">
    <source>
        <dbReference type="Proteomes" id="UP001355207"/>
    </source>
</evidence>
<name>A0AAX4JKY2_9TREE</name>
<dbReference type="InterPro" id="IPR040079">
    <property type="entry name" value="Glutathione_S-Trfase"/>
</dbReference>
<dbReference type="GO" id="GO:0005737">
    <property type="term" value="C:cytoplasm"/>
    <property type="evidence" value="ECO:0007669"/>
    <property type="project" value="TreeGrafter"/>
</dbReference>
<dbReference type="Proteomes" id="UP001355207">
    <property type="component" value="Chromosome 1"/>
</dbReference>
<dbReference type="GO" id="GO:0006414">
    <property type="term" value="P:translational elongation"/>
    <property type="evidence" value="ECO:0007669"/>
    <property type="project" value="TreeGrafter"/>
</dbReference>
<dbReference type="PANTHER" id="PTHR43986">
    <property type="entry name" value="ELONGATION FACTOR 1-GAMMA"/>
    <property type="match status" value="1"/>
</dbReference>
<dbReference type="RefSeq" id="XP_066072799.1">
    <property type="nucleotide sequence ID" value="XM_066216702.1"/>
</dbReference>
<feature type="domain" description="GST C-terminal" evidence="2">
    <location>
        <begin position="86"/>
        <end position="214"/>
    </location>
</feature>
<dbReference type="SUPFAM" id="SSF52833">
    <property type="entry name" value="Thioredoxin-like"/>
    <property type="match status" value="1"/>
</dbReference>
<accession>A0AAX4JKY2</accession>
<dbReference type="GeneID" id="91091579"/>
<dbReference type="CDD" id="cd03181">
    <property type="entry name" value="GST_C_EF1Bgamma_like"/>
    <property type="match status" value="1"/>
</dbReference>
<dbReference type="PROSITE" id="PS50404">
    <property type="entry name" value="GST_NTER"/>
    <property type="match status" value="1"/>
</dbReference>
<dbReference type="GO" id="GO:0005634">
    <property type="term" value="C:nucleus"/>
    <property type="evidence" value="ECO:0007669"/>
    <property type="project" value="TreeGrafter"/>
</dbReference>
<organism evidence="3 4">
    <name type="scientific">Kwoniella dendrophila CBS 6074</name>
    <dbReference type="NCBI Taxonomy" id="1295534"/>
    <lineage>
        <taxon>Eukaryota</taxon>
        <taxon>Fungi</taxon>
        <taxon>Dikarya</taxon>
        <taxon>Basidiomycota</taxon>
        <taxon>Agaricomycotina</taxon>
        <taxon>Tremellomycetes</taxon>
        <taxon>Tremellales</taxon>
        <taxon>Cryptococcaceae</taxon>
        <taxon>Kwoniella</taxon>
    </lineage>
</organism>
<gene>
    <name evidence="3" type="ORF">L201_000907</name>
</gene>
<dbReference type="SFLD" id="SFLDS00019">
    <property type="entry name" value="Glutathione_Transferase_(cytos"/>
    <property type="match status" value="1"/>
</dbReference>
<dbReference type="AlphaFoldDB" id="A0AAX4JKY2"/>
<dbReference type="InterPro" id="IPR036249">
    <property type="entry name" value="Thioredoxin-like_sf"/>
</dbReference>
<dbReference type="EMBL" id="CP144098">
    <property type="protein sequence ID" value="WWC86036.1"/>
    <property type="molecule type" value="Genomic_DNA"/>
</dbReference>
<keyword evidence="4" id="KW-1185">Reference proteome</keyword>
<sequence length="217" mass="24366">MTPTLTGSATNDRVRRVRSAAALAGVEINFNSIDMSKPEEWKNEDFLSKNPFGFLPILELENGTILRESAAIAEYLADGTSLIPSDKNQRALVHQWGSTADQELQIPASLANRQLKGLYPYNKPNFDGIIKKINERLSILDNILINKTWLIGERITLADILIGSSLSFVFSTVIDSKDRVKIPNVIRYYETFVNHPKLLDIYNPINLIDVVKPPSKK</sequence>
<dbReference type="Gene3D" id="1.20.1050.10">
    <property type="match status" value="1"/>
</dbReference>
<dbReference type="InterPro" id="IPR004046">
    <property type="entry name" value="GST_C"/>
</dbReference>
<dbReference type="Pfam" id="PF13409">
    <property type="entry name" value="GST_N_2"/>
    <property type="match status" value="1"/>
</dbReference>
<reference evidence="3 4" key="1">
    <citation type="submission" date="2024-01" db="EMBL/GenBank/DDBJ databases">
        <title>Comparative genomics of Cryptococcus and Kwoniella reveals pathogenesis evolution and contrasting modes of karyotype evolution via chromosome fusion or intercentromeric recombination.</title>
        <authorList>
            <person name="Coelho M.A."/>
            <person name="David-Palma M."/>
            <person name="Shea T."/>
            <person name="Bowers K."/>
            <person name="McGinley-Smith S."/>
            <person name="Mohammad A.W."/>
            <person name="Gnirke A."/>
            <person name="Yurkov A.M."/>
            <person name="Nowrousian M."/>
            <person name="Sun S."/>
            <person name="Cuomo C.A."/>
            <person name="Heitman J."/>
        </authorList>
    </citation>
    <scope>NUCLEOTIDE SEQUENCE [LARGE SCALE GENOMIC DNA]</scope>
    <source>
        <strain evidence="3 4">CBS 6074</strain>
    </source>
</reference>
<dbReference type="Pfam" id="PF00043">
    <property type="entry name" value="GST_C"/>
    <property type="match status" value="1"/>
</dbReference>
<evidence type="ECO:0000259" key="2">
    <source>
        <dbReference type="PROSITE" id="PS50405"/>
    </source>
</evidence>
<evidence type="ECO:0000313" key="3">
    <source>
        <dbReference type="EMBL" id="WWC86036.1"/>
    </source>
</evidence>
<dbReference type="InterPro" id="IPR036282">
    <property type="entry name" value="Glutathione-S-Trfase_C_sf"/>
</dbReference>
<dbReference type="FunFam" id="1.20.1050.10:FF:000006">
    <property type="entry name" value="Elongation factor 1 gamma"/>
    <property type="match status" value="1"/>
</dbReference>
<evidence type="ECO:0008006" key="5">
    <source>
        <dbReference type="Google" id="ProtNLM"/>
    </source>
</evidence>
<protein>
    <recommendedName>
        <fullName evidence="5">Glutathione S-transferase</fullName>
    </recommendedName>
</protein>
<evidence type="ECO:0000259" key="1">
    <source>
        <dbReference type="PROSITE" id="PS50404"/>
    </source>
</evidence>
<feature type="domain" description="GST N-terminal" evidence="1">
    <location>
        <begin position="1"/>
        <end position="84"/>
    </location>
</feature>
<dbReference type="InterPro" id="IPR010987">
    <property type="entry name" value="Glutathione-S-Trfase_C-like"/>
</dbReference>
<dbReference type="InterPro" id="IPR050802">
    <property type="entry name" value="EF-GSTs"/>
</dbReference>
<dbReference type="PROSITE" id="PS50405">
    <property type="entry name" value="GST_CTER"/>
    <property type="match status" value="1"/>
</dbReference>
<dbReference type="SUPFAM" id="SSF47616">
    <property type="entry name" value="GST C-terminal domain-like"/>
    <property type="match status" value="1"/>
</dbReference>
<dbReference type="SFLD" id="SFLDG00358">
    <property type="entry name" value="Main_(cytGST)"/>
    <property type="match status" value="1"/>
</dbReference>
<dbReference type="PANTHER" id="PTHR43986:SF1">
    <property type="entry name" value="ELONGATION FACTOR 1-GAMMA"/>
    <property type="match status" value="1"/>
</dbReference>
<dbReference type="InterPro" id="IPR004045">
    <property type="entry name" value="Glutathione_S-Trfase_N"/>
</dbReference>